<feature type="compositionally biased region" description="Low complexity" evidence="1">
    <location>
        <begin position="69"/>
        <end position="80"/>
    </location>
</feature>
<feature type="region of interest" description="Disordered" evidence="1">
    <location>
        <begin position="69"/>
        <end position="88"/>
    </location>
</feature>
<dbReference type="AlphaFoldDB" id="A0A8J9UW77"/>
<dbReference type="OrthoDB" id="8122203at2759"/>
<dbReference type="Proteomes" id="UP000838878">
    <property type="component" value="Chromosome 6"/>
</dbReference>
<keyword evidence="3" id="KW-1185">Reference proteome</keyword>
<proteinExistence type="predicted"/>
<evidence type="ECO:0000256" key="1">
    <source>
        <dbReference type="SAM" id="MobiDB-lite"/>
    </source>
</evidence>
<name>A0A8J9UW77_9NEOP</name>
<organism evidence="2 3">
    <name type="scientific">Brenthis ino</name>
    <name type="common">lesser marbled fritillary</name>
    <dbReference type="NCBI Taxonomy" id="405034"/>
    <lineage>
        <taxon>Eukaryota</taxon>
        <taxon>Metazoa</taxon>
        <taxon>Ecdysozoa</taxon>
        <taxon>Arthropoda</taxon>
        <taxon>Hexapoda</taxon>
        <taxon>Insecta</taxon>
        <taxon>Pterygota</taxon>
        <taxon>Neoptera</taxon>
        <taxon>Endopterygota</taxon>
        <taxon>Lepidoptera</taxon>
        <taxon>Glossata</taxon>
        <taxon>Ditrysia</taxon>
        <taxon>Papilionoidea</taxon>
        <taxon>Nymphalidae</taxon>
        <taxon>Heliconiinae</taxon>
        <taxon>Argynnini</taxon>
        <taxon>Brenthis</taxon>
    </lineage>
</organism>
<evidence type="ECO:0000313" key="2">
    <source>
        <dbReference type="EMBL" id="CAH0726937.1"/>
    </source>
</evidence>
<protein>
    <submittedName>
        <fullName evidence="2">Uncharacterized protein</fullName>
    </submittedName>
</protein>
<dbReference type="EMBL" id="OV170226">
    <property type="protein sequence ID" value="CAH0726937.1"/>
    <property type="molecule type" value="Genomic_DNA"/>
</dbReference>
<accession>A0A8J9UW77</accession>
<sequence>MQEANTLTETGSVTIQDKDLTIFITFAALVLASEIEDAEQKKRGAGKANPLNSIPTGAQKPDYTYNIYSQTPSSQSGPSQNYQASSNSFYPSQSASQYYASGNNADISSSYTSQPQVSSQNSQSHFVPINFVPNPGYQTKYQFVSQKPNSNVLAVLQQPSAMLQYSNGFYSPNPTNHVNQGSLLGPLAHGQLGFGPNIHPLSFLSQPTMFVLPQSHASLYNNLVYPNHASNFYNYYPSTSQIKYSYTPGPPISQPSEYEKVQTSISQSISKEEHGAIQNADYTSATNANSAYNGRSAYSKI</sequence>
<gene>
    <name evidence="2" type="ORF">BINO364_LOCUS12341</name>
</gene>
<feature type="non-terminal residue" evidence="2">
    <location>
        <position position="301"/>
    </location>
</feature>
<evidence type="ECO:0000313" key="3">
    <source>
        <dbReference type="Proteomes" id="UP000838878"/>
    </source>
</evidence>
<feature type="region of interest" description="Disordered" evidence="1">
    <location>
        <begin position="41"/>
        <end position="62"/>
    </location>
</feature>
<reference evidence="2" key="1">
    <citation type="submission" date="2021-12" db="EMBL/GenBank/DDBJ databases">
        <authorList>
            <person name="Martin H S."/>
        </authorList>
    </citation>
    <scope>NUCLEOTIDE SEQUENCE</scope>
</reference>